<reference evidence="1 2" key="1">
    <citation type="submission" date="2013-01" db="EMBL/GenBank/DDBJ databases">
        <authorList>
            <person name="Harkins D.M."/>
            <person name="Durkin A.S."/>
            <person name="Brinkac L.M."/>
            <person name="Haft D.H."/>
            <person name="Selengut J.D."/>
            <person name="Sanka R."/>
            <person name="DePew J."/>
            <person name="Purushe J."/>
            <person name="Galloway R.L."/>
            <person name="Vinetz J.M."/>
            <person name="Sutton G.G."/>
            <person name="Nierman W.C."/>
            <person name="Fouts D.E."/>
        </authorList>
    </citation>
    <scope>NUCLEOTIDE SEQUENCE [LARGE SCALE GENOMIC DNA]</scope>
    <source>
        <strain evidence="1 2">Sponselee CDC</strain>
    </source>
</reference>
<sequence length="43" mass="5005">MAHYTRIEFSLDHELNNLNTTPRIAQIPSVDRFVLLTIFSTKT</sequence>
<evidence type="ECO:0000313" key="2">
    <source>
        <dbReference type="Proteomes" id="UP000011873"/>
    </source>
</evidence>
<dbReference type="PATRIC" id="fig|1218567.3.peg.63"/>
<dbReference type="EMBL" id="ANMU01000002">
    <property type="protein sequence ID" value="EMJ85167.1"/>
    <property type="molecule type" value="Genomic_DNA"/>
</dbReference>
<dbReference type="Proteomes" id="UP000011873">
    <property type="component" value="Unassembled WGS sequence"/>
</dbReference>
<dbReference type="AlphaFoldDB" id="M6BZK6"/>
<name>M6BZK6_LEPBO</name>
<protein>
    <submittedName>
        <fullName evidence="1">Uncharacterized protein</fullName>
    </submittedName>
</protein>
<proteinExistence type="predicted"/>
<evidence type="ECO:0000313" key="1">
    <source>
        <dbReference type="EMBL" id="EMJ85167.1"/>
    </source>
</evidence>
<gene>
    <name evidence="1" type="ORF">LEP1GSC016_0575</name>
</gene>
<organism evidence="1 2">
    <name type="scientific">Leptospira borgpetersenii serovar Hardjo-bovis str. Sponselee</name>
    <dbReference type="NCBI Taxonomy" id="1303729"/>
    <lineage>
        <taxon>Bacteria</taxon>
        <taxon>Pseudomonadati</taxon>
        <taxon>Spirochaetota</taxon>
        <taxon>Spirochaetia</taxon>
        <taxon>Leptospirales</taxon>
        <taxon>Leptospiraceae</taxon>
        <taxon>Leptospira</taxon>
    </lineage>
</organism>
<accession>M6BZK6</accession>
<comment type="caution">
    <text evidence="1">The sequence shown here is derived from an EMBL/GenBank/DDBJ whole genome shotgun (WGS) entry which is preliminary data.</text>
</comment>